<accession>A0A923SKZ8</accession>
<protein>
    <submittedName>
        <fullName evidence="2">Uncharacterized protein</fullName>
    </submittedName>
</protein>
<evidence type="ECO:0000313" key="3">
    <source>
        <dbReference type="Proteomes" id="UP000603640"/>
    </source>
</evidence>
<sequence length="72" mass="8153">MPKGYDLFLSSDKEVKASAVETVMRSSGWVPRVEAPSYKDNTDQDAERQPAKAEKKAKTTNRQKSWVPWPKA</sequence>
<dbReference type="Proteomes" id="UP000603640">
    <property type="component" value="Unassembled WGS sequence"/>
</dbReference>
<evidence type="ECO:0000256" key="1">
    <source>
        <dbReference type="SAM" id="MobiDB-lite"/>
    </source>
</evidence>
<feature type="compositionally biased region" description="Basic and acidic residues" evidence="1">
    <location>
        <begin position="40"/>
        <end position="57"/>
    </location>
</feature>
<evidence type="ECO:0000313" key="2">
    <source>
        <dbReference type="EMBL" id="MBC5994316.1"/>
    </source>
</evidence>
<gene>
    <name evidence="2" type="ORF">H8S84_15820</name>
</gene>
<feature type="region of interest" description="Disordered" evidence="1">
    <location>
        <begin position="29"/>
        <end position="72"/>
    </location>
</feature>
<organism evidence="2 3">
    <name type="scientific">Pontibacter cellulosilyticus</name>
    <dbReference type="NCBI Taxonomy" id="1720253"/>
    <lineage>
        <taxon>Bacteria</taxon>
        <taxon>Pseudomonadati</taxon>
        <taxon>Bacteroidota</taxon>
        <taxon>Cytophagia</taxon>
        <taxon>Cytophagales</taxon>
        <taxon>Hymenobacteraceae</taxon>
        <taxon>Pontibacter</taxon>
    </lineage>
</organism>
<keyword evidence="3" id="KW-1185">Reference proteome</keyword>
<comment type="caution">
    <text evidence="2">The sequence shown here is derived from an EMBL/GenBank/DDBJ whole genome shotgun (WGS) entry which is preliminary data.</text>
</comment>
<dbReference type="AlphaFoldDB" id="A0A923SKZ8"/>
<dbReference type="RefSeq" id="WP_187068348.1">
    <property type="nucleotide sequence ID" value="NZ_JACRVF010000005.1"/>
</dbReference>
<dbReference type="EMBL" id="JACRVF010000005">
    <property type="protein sequence ID" value="MBC5994316.1"/>
    <property type="molecule type" value="Genomic_DNA"/>
</dbReference>
<proteinExistence type="predicted"/>
<reference evidence="2" key="1">
    <citation type="submission" date="2020-08" db="EMBL/GenBank/DDBJ databases">
        <title>Pontibacter sp. SD6 16S ribosomal RNA gene Genome sequencing and assembly.</title>
        <authorList>
            <person name="Kang M."/>
        </authorList>
    </citation>
    <scope>NUCLEOTIDE SEQUENCE</scope>
    <source>
        <strain evidence="2">SD6</strain>
    </source>
</reference>
<name>A0A923SKZ8_9BACT</name>